<dbReference type="EMBL" id="JMIX01000006">
    <property type="protein sequence ID" value="KEO93260.1"/>
    <property type="molecule type" value="Genomic_DNA"/>
</dbReference>
<protein>
    <submittedName>
        <fullName evidence="1">Uncharacterized protein</fullName>
    </submittedName>
</protein>
<dbReference type="AlphaFoldDB" id="A0A074MKD9"/>
<proteinExistence type="predicted"/>
<comment type="caution">
    <text evidence="1">The sequence shown here is derived from an EMBL/GenBank/DDBJ whole genome shotgun (WGS) entry which is preliminary data.</text>
</comment>
<organism evidence="1 2">
    <name type="scientific">Erythrobacter litoralis</name>
    <dbReference type="NCBI Taxonomy" id="39960"/>
    <lineage>
        <taxon>Bacteria</taxon>
        <taxon>Pseudomonadati</taxon>
        <taxon>Pseudomonadota</taxon>
        <taxon>Alphaproteobacteria</taxon>
        <taxon>Sphingomonadales</taxon>
        <taxon>Erythrobacteraceae</taxon>
        <taxon>Erythrobacter/Porphyrobacter group</taxon>
        <taxon>Erythrobacter</taxon>
    </lineage>
</organism>
<evidence type="ECO:0000313" key="1">
    <source>
        <dbReference type="EMBL" id="KEO93260.1"/>
    </source>
</evidence>
<dbReference type="Proteomes" id="UP000027866">
    <property type="component" value="Unassembled WGS sequence"/>
</dbReference>
<accession>A0A074MKD9</accession>
<sequence length="137" mass="15398">MNNHKESLLTWSIRAAKFHFDSAEDYQDWKRDKRVFFLFRPSQSDDRGETVFADPENSFDDFEISAGDGDLLIYLEDSGPVITARVTIKVALRPGVDDEAIASWALEKGGWFGSTISLGLYDVSLTEDQGGDWELIG</sequence>
<keyword evidence="2" id="KW-1185">Reference proteome</keyword>
<gene>
    <name evidence="1" type="ORF">EH32_11080</name>
</gene>
<name>A0A074MKD9_9SPHN</name>
<evidence type="ECO:0000313" key="2">
    <source>
        <dbReference type="Proteomes" id="UP000027866"/>
    </source>
</evidence>
<reference evidence="1 2" key="1">
    <citation type="submission" date="2014-04" db="EMBL/GenBank/DDBJ databases">
        <title>A comprehensive comparison of genomes of Erythrobacter spp. Strains.</title>
        <authorList>
            <person name="Zheng Q."/>
        </authorList>
    </citation>
    <scope>NUCLEOTIDE SEQUENCE [LARGE SCALE GENOMIC DNA]</scope>
    <source>
        <strain evidence="1 2">DSM 8509</strain>
    </source>
</reference>